<dbReference type="Pfam" id="PF00069">
    <property type="entry name" value="Pkinase"/>
    <property type="match status" value="1"/>
</dbReference>
<evidence type="ECO:0000313" key="7">
    <source>
        <dbReference type="EMBL" id="KAF0682574.1"/>
    </source>
</evidence>
<evidence type="ECO:0000313" key="8">
    <source>
        <dbReference type="EMBL" id="VFU01931.1"/>
    </source>
</evidence>
<sequence length="293" mass="33130">MDQFTAVRTLRDAIYGKVMLCHRQHRQDECVAIKMMSRPHMAAKTALRSGHQIKEDGDEEFAILQRLAPHPSVLTLVQHFEHEDMLCLVFEFCPHGELFDHLHHHQPSKAVSERQAATWFRQIVDGVQHIHAAGIAHRDLSLENILLDAAWHCRICDFGLSSQQGKWCSGRVGKPFYMAPEVYIGDHQSYNGFKADVWSLGVLLFILLSGIPPLEVPSEVDARFRIIRQEGIHALAKMWKLPLTCDALDLLSSLLRAQPDERPSLADIAAHAWLEDARLDPACPTPSNHIRVA</sequence>
<dbReference type="Gene3D" id="1.10.510.10">
    <property type="entry name" value="Transferase(Phosphotransferase) domain 1"/>
    <property type="match status" value="1"/>
</dbReference>
<evidence type="ECO:0000256" key="4">
    <source>
        <dbReference type="ARBA" id="ARBA00022777"/>
    </source>
</evidence>
<keyword evidence="4" id="KW-0418">Kinase</keyword>
<reference evidence="7" key="2">
    <citation type="submission" date="2019-06" db="EMBL/GenBank/DDBJ databases">
        <title>Genomics analysis of Aphanomyces spp. identifies a new class of oomycete effector associated with host adaptation.</title>
        <authorList>
            <person name="Gaulin E."/>
        </authorList>
    </citation>
    <scope>NUCLEOTIDE SEQUENCE</scope>
    <source>
        <strain evidence="7">CBS 578.67</strain>
    </source>
</reference>
<evidence type="ECO:0000259" key="6">
    <source>
        <dbReference type="PROSITE" id="PS50011"/>
    </source>
</evidence>
<accession>A0A485LSW4</accession>
<dbReference type="OrthoDB" id="193931at2759"/>
<keyword evidence="9" id="KW-1185">Reference proteome</keyword>
<keyword evidence="5" id="KW-0067">ATP-binding</keyword>
<gene>
    <name evidence="8" type="primary">Aste57867_25306</name>
    <name evidence="7" type="ORF">As57867_025228</name>
    <name evidence="8" type="ORF">ASTE57867_25306</name>
</gene>
<evidence type="ECO:0000313" key="9">
    <source>
        <dbReference type="Proteomes" id="UP000332933"/>
    </source>
</evidence>
<protein>
    <submittedName>
        <fullName evidence="8">Aste57867_25306 protein</fullName>
    </submittedName>
</protein>
<dbReference type="PANTHER" id="PTHR24345">
    <property type="entry name" value="SERINE/THREONINE-PROTEIN KINASE PLK"/>
    <property type="match status" value="1"/>
</dbReference>
<dbReference type="SUPFAM" id="SSF56112">
    <property type="entry name" value="Protein kinase-like (PK-like)"/>
    <property type="match status" value="1"/>
</dbReference>
<proteinExistence type="predicted"/>
<dbReference type="GO" id="GO:0004674">
    <property type="term" value="F:protein serine/threonine kinase activity"/>
    <property type="evidence" value="ECO:0007669"/>
    <property type="project" value="UniProtKB-KW"/>
</dbReference>
<feature type="domain" description="Protein kinase" evidence="6">
    <location>
        <begin position="4"/>
        <end position="274"/>
    </location>
</feature>
<dbReference type="AlphaFoldDB" id="A0A485LSW4"/>
<keyword evidence="2" id="KW-0808">Transferase</keyword>
<evidence type="ECO:0000256" key="2">
    <source>
        <dbReference type="ARBA" id="ARBA00022679"/>
    </source>
</evidence>
<dbReference type="InterPro" id="IPR011009">
    <property type="entry name" value="Kinase-like_dom_sf"/>
</dbReference>
<dbReference type="Proteomes" id="UP000332933">
    <property type="component" value="Unassembled WGS sequence"/>
</dbReference>
<dbReference type="InterPro" id="IPR000719">
    <property type="entry name" value="Prot_kinase_dom"/>
</dbReference>
<dbReference type="GO" id="GO:0005634">
    <property type="term" value="C:nucleus"/>
    <property type="evidence" value="ECO:0007669"/>
    <property type="project" value="TreeGrafter"/>
</dbReference>
<dbReference type="GO" id="GO:0005524">
    <property type="term" value="F:ATP binding"/>
    <property type="evidence" value="ECO:0007669"/>
    <property type="project" value="UniProtKB-KW"/>
</dbReference>
<dbReference type="EMBL" id="CAADRA010007545">
    <property type="protein sequence ID" value="VFU01931.1"/>
    <property type="molecule type" value="Genomic_DNA"/>
</dbReference>
<reference evidence="8 9" key="1">
    <citation type="submission" date="2019-03" db="EMBL/GenBank/DDBJ databases">
        <authorList>
            <person name="Gaulin E."/>
            <person name="Dumas B."/>
        </authorList>
    </citation>
    <scope>NUCLEOTIDE SEQUENCE [LARGE SCALE GENOMIC DNA]</scope>
    <source>
        <strain evidence="8">CBS 568.67</strain>
    </source>
</reference>
<evidence type="ECO:0000256" key="3">
    <source>
        <dbReference type="ARBA" id="ARBA00022741"/>
    </source>
</evidence>
<keyword evidence="3" id="KW-0547">Nucleotide-binding</keyword>
<dbReference type="PANTHER" id="PTHR24345:SF91">
    <property type="entry name" value="SERINE_THREONINE-PROTEIN KINASE PLK4"/>
    <property type="match status" value="1"/>
</dbReference>
<evidence type="ECO:0000256" key="1">
    <source>
        <dbReference type="ARBA" id="ARBA00022527"/>
    </source>
</evidence>
<dbReference type="EMBL" id="VJMH01007519">
    <property type="protein sequence ID" value="KAF0682574.1"/>
    <property type="molecule type" value="Genomic_DNA"/>
</dbReference>
<evidence type="ECO:0000256" key="5">
    <source>
        <dbReference type="ARBA" id="ARBA00022840"/>
    </source>
</evidence>
<keyword evidence="1" id="KW-0723">Serine/threonine-protein kinase</keyword>
<dbReference type="PROSITE" id="PS50011">
    <property type="entry name" value="PROTEIN_KINASE_DOM"/>
    <property type="match status" value="1"/>
</dbReference>
<name>A0A485LSW4_9STRA</name>
<organism evidence="8 9">
    <name type="scientific">Aphanomyces stellatus</name>
    <dbReference type="NCBI Taxonomy" id="120398"/>
    <lineage>
        <taxon>Eukaryota</taxon>
        <taxon>Sar</taxon>
        <taxon>Stramenopiles</taxon>
        <taxon>Oomycota</taxon>
        <taxon>Saprolegniomycetes</taxon>
        <taxon>Saprolegniales</taxon>
        <taxon>Verrucalvaceae</taxon>
        <taxon>Aphanomyces</taxon>
    </lineage>
</organism>